<proteinExistence type="predicted"/>
<keyword evidence="2" id="KW-1185">Reference proteome</keyword>
<evidence type="ECO:0000313" key="2">
    <source>
        <dbReference type="Proteomes" id="UP001501598"/>
    </source>
</evidence>
<sequence>MRVGEGLRDAAADVAVIPTCLPPSCVATTVTPLVNRESTRAWLTEHPAAGIEGVVAKHADHPDQERWSVMSMWPPQPEGEQQSLLIAALVRAHRETQVDQRAAIAAERQHDLSRARMQLAAIDARLRRHGAVELADQLGREAEAGATLVAALTSPPHDDPSRHDGGVGGDELDSVLSAYTLRRNEVHSAVATQYRAVG</sequence>
<organism evidence="1 2">
    <name type="scientific">Pseudonocardia xishanensis</name>
    <dbReference type="NCBI Taxonomy" id="630995"/>
    <lineage>
        <taxon>Bacteria</taxon>
        <taxon>Bacillati</taxon>
        <taxon>Actinomycetota</taxon>
        <taxon>Actinomycetes</taxon>
        <taxon>Pseudonocardiales</taxon>
        <taxon>Pseudonocardiaceae</taxon>
        <taxon>Pseudonocardia</taxon>
    </lineage>
</organism>
<accession>A0ABP8RT81</accession>
<dbReference type="EMBL" id="BAABGT010000033">
    <property type="protein sequence ID" value="GAA4546743.1"/>
    <property type="molecule type" value="Genomic_DNA"/>
</dbReference>
<dbReference type="RefSeq" id="WP_345417641.1">
    <property type="nucleotide sequence ID" value="NZ_BAABGT010000033.1"/>
</dbReference>
<reference evidence="2" key="1">
    <citation type="journal article" date="2019" name="Int. J. Syst. Evol. Microbiol.">
        <title>The Global Catalogue of Microorganisms (GCM) 10K type strain sequencing project: providing services to taxonomists for standard genome sequencing and annotation.</title>
        <authorList>
            <consortium name="The Broad Institute Genomics Platform"/>
            <consortium name="The Broad Institute Genome Sequencing Center for Infectious Disease"/>
            <person name="Wu L."/>
            <person name="Ma J."/>
        </authorList>
    </citation>
    <scope>NUCLEOTIDE SEQUENCE [LARGE SCALE GENOMIC DNA]</scope>
    <source>
        <strain evidence="2">JCM 17906</strain>
    </source>
</reference>
<name>A0ABP8RT81_9PSEU</name>
<comment type="caution">
    <text evidence="1">The sequence shown here is derived from an EMBL/GenBank/DDBJ whole genome shotgun (WGS) entry which is preliminary data.</text>
</comment>
<gene>
    <name evidence="1" type="ORF">GCM10023175_29580</name>
</gene>
<protein>
    <submittedName>
        <fullName evidence="1">Uncharacterized protein</fullName>
    </submittedName>
</protein>
<evidence type="ECO:0000313" key="1">
    <source>
        <dbReference type="EMBL" id="GAA4546743.1"/>
    </source>
</evidence>
<dbReference type="Proteomes" id="UP001501598">
    <property type="component" value="Unassembled WGS sequence"/>
</dbReference>